<dbReference type="GO" id="GO:0016788">
    <property type="term" value="F:hydrolase activity, acting on ester bonds"/>
    <property type="evidence" value="ECO:0007669"/>
    <property type="project" value="InterPro"/>
</dbReference>
<dbReference type="Pfam" id="PF13472">
    <property type="entry name" value="Lipase_GDSL_2"/>
    <property type="match status" value="1"/>
</dbReference>
<organism evidence="3 4">
    <name type="scientific">Cladorrhinum samala</name>
    <dbReference type="NCBI Taxonomy" id="585594"/>
    <lineage>
        <taxon>Eukaryota</taxon>
        <taxon>Fungi</taxon>
        <taxon>Dikarya</taxon>
        <taxon>Ascomycota</taxon>
        <taxon>Pezizomycotina</taxon>
        <taxon>Sordariomycetes</taxon>
        <taxon>Sordariomycetidae</taxon>
        <taxon>Sordariales</taxon>
        <taxon>Podosporaceae</taxon>
        <taxon>Cladorrhinum</taxon>
    </lineage>
</organism>
<dbReference type="AlphaFoldDB" id="A0AAV9I1R6"/>
<evidence type="ECO:0000259" key="2">
    <source>
        <dbReference type="Pfam" id="PF13472"/>
    </source>
</evidence>
<dbReference type="Gene3D" id="3.40.50.1110">
    <property type="entry name" value="SGNH hydrolase"/>
    <property type="match status" value="1"/>
</dbReference>
<dbReference type="CDD" id="cd01823">
    <property type="entry name" value="SEST_like"/>
    <property type="match status" value="1"/>
</dbReference>
<dbReference type="PANTHER" id="PTHR37981">
    <property type="entry name" value="LIPASE 2"/>
    <property type="match status" value="1"/>
</dbReference>
<reference evidence="3" key="2">
    <citation type="submission" date="2023-06" db="EMBL/GenBank/DDBJ databases">
        <authorList>
            <consortium name="Lawrence Berkeley National Laboratory"/>
            <person name="Mondo S.J."/>
            <person name="Hensen N."/>
            <person name="Bonometti L."/>
            <person name="Westerberg I."/>
            <person name="Brannstrom I.O."/>
            <person name="Guillou S."/>
            <person name="Cros-Aarteil S."/>
            <person name="Calhoun S."/>
            <person name="Haridas S."/>
            <person name="Kuo A."/>
            <person name="Pangilinan J."/>
            <person name="Riley R."/>
            <person name="Labutti K."/>
            <person name="Andreopoulos B."/>
            <person name="Lipzen A."/>
            <person name="Chen C."/>
            <person name="Yanf M."/>
            <person name="Daum C."/>
            <person name="Ng V."/>
            <person name="Clum A."/>
            <person name="Steindorff A."/>
            <person name="Ohm R."/>
            <person name="Martin F."/>
            <person name="Silar P."/>
            <person name="Natvig D."/>
            <person name="Lalanne C."/>
            <person name="Gautier V."/>
            <person name="Ament-Velasquez S.L."/>
            <person name="Kruys A."/>
            <person name="Hutchinson M.I."/>
            <person name="Powell A.J."/>
            <person name="Barry K."/>
            <person name="Miller A.N."/>
            <person name="Grigoriev I.V."/>
            <person name="Debuchy R."/>
            <person name="Gladieux P."/>
            <person name="Thoren M.H."/>
            <person name="Johannesson H."/>
        </authorList>
    </citation>
    <scope>NUCLEOTIDE SEQUENCE</scope>
    <source>
        <strain evidence="3">PSN324</strain>
    </source>
</reference>
<accession>A0AAV9I1R6</accession>
<proteinExistence type="predicted"/>
<dbReference type="PANTHER" id="PTHR37981:SF1">
    <property type="entry name" value="SGNH HYDROLASE-TYPE ESTERASE DOMAIN-CONTAINING PROTEIN"/>
    <property type="match status" value="1"/>
</dbReference>
<dbReference type="SUPFAM" id="SSF52266">
    <property type="entry name" value="SGNH hydrolase"/>
    <property type="match status" value="1"/>
</dbReference>
<keyword evidence="4" id="KW-1185">Reference proteome</keyword>
<dbReference type="EMBL" id="MU864936">
    <property type="protein sequence ID" value="KAK4465901.1"/>
    <property type="molecule type" value="Genomic_DNA"/>
</dbReference>
<dbReference type="Pfam" id="PF18647">
    <property type="entry name" value="Fungal_lectin_2"/>
    <property type="match status" value="1"/>
</dbReference>
<evidence type="ECO:0000256" key="1">
    <source>
        <dbReference type="SAM" id="SignalP"/>
    </source>
</evidence>
<evidence type="ECO:0000313" key="3">
    <source>
        <dbReference type="EMBL" id="KAK4465901.1"/>
    </source>
</evidence>
<dbReference type="InterPro" id="IPR037460">
    <property type="entry name" value="SEST-like"/>
</dbReference>
<gene>
    <name evidence="3" type="ORF">QBC42DRAFT_333208</name>
</gene>
<dbReference type="Proteomes" id="UP001321749">
    <property type="component" value="Unassembled WGS sequence"/>
</dbReference>
<sequence>MGFTQASVLGLIVVAAASVHTSYTPPELQGRQSTNDPTDFGWIKKWAAIGDSFTAGIGSGRQLGSKLWLDRAWECSRYDYSYPYIVNHALGNSIEDFKFEACSGDRTGGIYNQIDNLNDNSLNLVMMTAGGNDLCLASMIKTCVIMAFDGEEACQELIAKAQENIDTILKPNLREVLTKLNAKMVDGSAVVFNSYAPFFNTDNYDCNQQEWLISEFAWYFYDFVSSQPLQLTVELRKQFNTLVHNINQVISDVVDEYDKDTGIKFRAAFSDWSDWPSIVDGEFCSPSSTGVYPDKNQPELLFIKFNTNRRDGIPEHDQLKRRDVNSTEPIPTLDALPGRAPNYNPHRRPFVPPASTPQNKETNAEVAAQLEDYRSRLRGRLNRAHIYDSVLYRSPNPAAAALHRLDTRAPAPPGCPGDGKPGLPFGLGLPDSFGSIFHPNQRGHEAIASYALQNLVYLRAKMLGVDDGICGATRDDFVCYQQEGKTAFVQWERLNDNDGSSTFDKNQCKDSMKRIMDGCDGNDSKNPLNLKFGGRWVRGNVNYQINPRKERKMFTKRDGTCEGWSRVSRWTTYRFYGRGWASGDWGQNSLLKAANDCSRSVTKWKFEYCKENGRTDYGDYEWWAELEASIYFGAACFQSNAVARNAGGDAYTGRDGLKLGCGGPIY</sequence>
<dbReference type="InterPro" id="IPR036514">
    <property type="entry name" value="SGNH_hydro_sf"/>
</dbReference>
<feature type="chain" id="PRO_5044012679" evidence="1">
    <location>
        <begin position="22"/>
        <end position="666"/>
    </location>
</feature>
<evidence type="ECO:0000313" key="4">
    <source>
        <dbReference type="Proteomes" id="UP001321749"/>
    </source>
</evidence>
<keyword evidence="3" id="KW-0378">Hydrolase</keyword>
<protein>
    <submittedName>
        <fullName evidence="3">SGNH hydrolase-type esterase domain-containing protein</fullName>
    </submittedName>
</protein>
<comment type="caution">
    <text evidence="3">The sequence shown here is derived from an EMBL/GenBank/DDBJ whole genome shotgun (WGS) entry which is preliminary data.</text>
</comment>
<feature type="signal peptide" evidence="1">
    <location>
        <begin position="1"/>
        <end position="21"/>
    </location>
</feature>
<dbReference type="GO" id="GO:0006629">
    <property type="term" value="P:lipid metabolic process"/>
    <property type="evidence" value="ECO:0007669"/>
    <property type="project" value="TreeGrafter"/>
</dbReference>
<feature type="domain" description="SGNH hydrolase-type esterase" evidence="2">
    <location>
        <begin position="48"/>
        <end position="211"/>
    </location>
</feature>
<keyword evidence="1" id="KW-0732">Signal</keyword>
<name>A0AAV9I1R6_9PEZI</name>
<reference evidence="3" key="1">
    <citation type="journal article" date="2023" name="Mol. Phylogenet. Evol.">
        <title>Genome-scale phylogeny and comparative genomics of the fungal order Sordariales.</title>
        <authorList>
            <person name="Hensen N."/>
            <person name="Bonometti L."/>
            <person name="Westerberg I."/>
            <person name="Brannstrom I.O."/>
            <person name="Guillou S."/>
            <person name="Cros-Aarteil S."/>
            <person name="Calhoun S."/>
            <person name="Haridas S."/>
            <person name="Kuo A."/>
            <person name="Mondo S."/>
            <person name="Pangilinan J."/>
            <person name="Riley R."/>
            <person name="LaButti K."/>
            <person name="Andreopoulos B."/>
            <person name="Lipzen A."/>
            <person name="Chen C."/>
            <person name="Yan M."/>
            <person name="Daum C."/>
            <person name="Ng V."/>
            <person name="Clum A."/>
            <person name="Steindorff A."/>
            <person name="Ohm R.A."/>
            <person name="Martin F."/>
            <person name="Silar P."/>
            <person name="Natvig D.O."/>
            <person name="Lalanne C."/>
            <person name="Gautier V."/>
            <person name="Ament-Velasquez S.L."/>
            <person name="Kruys A."/>
            <person name="Hutchinson M.I."/>
            <person name="Powell A.J."/>
            <person name="Barry K."/>
            <person name="Miller A.N."/>
            <person name="Grigoriev I.V."/>
            <person name="Debuchy R."/>
            <person name="Gladieux P."/>
            <person name="Hiltunen Thoren M."/>
            <person name="Johannesson H."/>
        </authorList>
    </citation>
    <scope>NUCLEOTIDE SEQUENCE</scope>
    <source>
        <strain evidence="3">PSN324</strain>
    </source>
</reference>
<dbReference type="InterPro" id="IPR013830">
    <property type="entry name" value="SGNH_hydro"/>
</dbReference>